<name>A0A2R8C5D7_9RHOB</name>
<reference evidence="2" key="1">
    <citation type="submission" date="2018-03" db="EMBL/GenBank/DDBJ databases">
        <authorList>
            <person name="Rodrigo-Torres L."/>
            <person name="Arahal R. D."/>
            <person name="Lucena T."/>
        </authorList>
    </citation>
    <scope>NUCLEOTIDE SEQUENCE [LARGE SCALE GENOMIC DNA]</scope>
    <source>
        <strain evidence="2">CECT 7615</strain>
    </source>
</reference>
<evidence type="ECO:0000313" key="2">
    <source>
        <dbReference type="Proteomes" id="UP000244898"/>
    </source>
</evidence>
<accession>A0A2R8C5D7</accession>
<keyword evidence="2" id="KW-1185">Reference proteome</keyword>
<dbReference type="OrthoDB" id="7859462at2"/>
<sequence length="263" mass="28801">MKNAKPRVVFGNKFEVVMTSFSKRLCGLVLALLPSVSGADERATIDLIYELGETRFQLAEYILRASSDYVATNSDVSSRQGHLALKSVLNGSKQFRSILAISGDGELMYDSYNPLPFLGGADLSQRRYFERTTNNAPKELVINRAVVGKQSGELFMPLAMAVPNGLGRGQKVVMLTAPPAAFMPNIHLCSFCGVSMLAGDEVIASNRPMSDVNEAVASRLEFDGPYGATEIRVRGMPVRVHWRRSDATGVVYLFYQARPISPD</sequence>
<dbReference type="RefSeq" id="WP_108785909.1">
    <property type="nucleotide sequence ID" value="NZ_ONZG01000002.1"/>
</dbReference>
<gene>
    <name evidence="1" type="ORF">TRM7615_01141</name>
</gene>
<proteinExistence type="predicted"/>
<dbReference type="AlphaFoldDB" id="A0A2R8C5D7"/>
<organism evidence="1 2">
    <name type="scientific">Falsiruegeria mediterranea M17</name>
    <dbReference type="NCBI Taxonomy" id="1200281"/>
    <lineage>
        <taxon>Bacteria</taxon>
        <taxon>Pseudomonadati</taxon>
        <taxon>Pseudomonadota</taxon>
        <taxon>Alphaproteobacteria</taxon>
        <taxon>Rhodobacterales</taxon>
        <taxon>Roseobacteraceae</taxon>
        <taxon>Falsiruegeria</taxon>
    </lineage>
</organism>
<evidence type="ECO:0000313" key="1">
    <source>
        <dbReference type="EMBL" id="SPJ27651.1"/>
    </source>
</evidence>
<dbReference type="EMBL" id="ONZG01000002">
    <property type="protein sequence ID" value="SPJ27651.1"/>
    <property type="molecule type" value="Genomic_DNA"/>
</dbReference>
<dbReference type="Proteomes" id="UP000244898">
    <property type="component" value="Unassembled WGS sequence"/>
</dbReference>
<dbReference type="Gene3D" id="3.30.450.20">
    <property type="entry name" value="PAS domain"/>
    <property type="match status" value="1"/>
</dbReference>
<protein>
    <submittedName>
        <fullName evidence="1">Uncharacterized protein</fullName>
    </submittedName>
</protein>